<dbReference type="AlphaFoldDB" id="A0A2D2C2F8"/>
<proteinExistence type="predicted"/>
<sequence length="250" mass="28059">MIPDAYALKRIVRNHRSRFWKADLLDGFEFAPVWHFADQVGFDSDEVDALARRLAAGPQRLPHPDTIFELRDHGPNIRSQIVYARQRPDGIEAVWLALWRGPKRWTDVHVHVRIADGGVAEFESNPALADNDMAEECGEAAAAIVWRALAILSAAGDVKERQIAPGRRKSFACEGVRGWVWHQVAIDPARLCAAVPPQGGSHASPRWHLRRGHWRQLADGRRVFVRQCEVGDPTRGGVVKDYTVEVPAHE</sequence>
<organism evidence="1 2">
    <name type="scientific">Paracoccus yeei</name>
    <dbReference type="NCBI Taxonomy" id="147645"/>
    <lineage>
        <taxon>Bacteria</taxon>
        <taxon>Pseudomonadati</taxon>
        <taxon>Pseudomonadota</taxon>
        <taxon>Alphaproteobacteria</taxon>
        <taxon>Rhodobacterales</taxon>
        <taxon>Paracoccaceae</taxon>
        <taxon>Paracoccus</taxon>
    </lineage>
</organism>
<dbReference type="GeneID" id="78898654"/>
<evidence type="ECO:0000313" key="1">
    <source>
        <dbReference type="EMBL" id="ATQ56695.1"/>
    </source>
</evidence>
<dbReference type="RefSeq" id="WP_099649445.1">
    <property type="nucleotide sequence ID" value="NZ_CP024422.1"/>
</dbReference>
<evidence type="ECO:0000313" key="2">
    <source>
        <dbReference type="Proteomes" id="UP000229314"/>
    </source>
</evidence>
<dbReference type="EMBL" id="CP024422">
    <property type="protein sequence ID" value="ATQ56695.1"/>
    <property type="molecule type" value="Genomic_DNA"/>
</dbReference>
<gene>
    <name evidence="1" type="ORF">PYTT13_13445</name>
</gene>
<protein>
    <submittedName>
        <fullName evidence="1">Uncharacterized protein</fullName>
    </submittedName>
</protein>
<name>A0A2D2C2F8_9RHOB</name>
<accession>A0A2D2C2F8</accession>
<dbReference type="Proteomes" id="UP000229314">
    <property type="component" value="Chromosome"/>
</dbReference>
<reference evidence="1 2" key="1">
    <citation type="submission" date="2017-10" db="EMBL/GenBank/DDBJ databases">
        <title>Complete genome sequence of Paracoccus yeei TT13 isolated from human skin.</title>
        <authorList>
            <person name="Lee K."/>
            <person name="Lim J.Y."/>
            <person name="Hwang I."/>
        </authorList>
    </citation>
    <scope>NUCLEOTIDE SEQUENCE [LARGE SCALE GENOMIC DNA]</scope>
    <source>
        <strain evidence="1 2">TT13</strain>
    </source>
</reference>